<dbReference type="UniPathway" id="UPA00214"/>
<proteinExistence type="inferred from homology"/>
<dbReference type="InterPro" id="IPR005886">
    <property type="entry name" value="UDP_G4E"/>
</dbReference>
<evidence type="ECO:0000256" key="6">
    <source>
        <dbReference type="ARBA" id="ARBA00018569"/>
    </source>
</evidence>
<dbReference type="PANTHER" id="PTHR43725">
    <property type="entry name" value="UDP-GLUCOSE 4-EPIMERASE"/>
    <property type="match status" value="1"/>
</dbReference>
<name>A0A554JAN8_9BACT</name>
<keyword evidence="8" id="KW-0413">Isomerase</keyword>
<dbReference type="PANTHER" id="PTHR43725:SF53">
    <property type="entry name" value="UDP-ARABINOSE 4-EPIMERASE 1"/>
    <property type="match status" value="1"/>
</dbReference>
<evidence type="ECO:0000256" key="2">
    <source>
        <dbReference type="ARBA" id="ARBA00001911"/>
    </source>
</evidence>
<dbReference type="NCBIfam" id="TIGR01179">
    <property type="entry name" value="galE"/>
    <property type="match status" value="1"/>
</dbReference>
<evidence type="ECO:0000313" key="14">
    <source>
        <dbReference type="Proteomes" id="UP000319613"/>
    </source>
</evidence>
<evidence type="ECO:0000256" key="9">
    <source>
        <dbReference type="ARBA" id="ARBA00023277"/>
    </source>
</evidence>
<evidence type="ECO:0000256" key="11">
    <source>
        <dbReference type="ARBA" id="ARBA00033067"/>
    </source>
</evidence>
<evidence type="ECO:0000256" key="7">
    <source>
        <dbReference type="ARBA" id="ARBA00023027"/>
    </source>
</evidence>
<comment type="pathway">
    <text evidence="3">Carbohydrate metabolism; galactose metabolism.</text>
</comment>
<comment type="similarity">
    <text evidence="4">Belongs to the NAD(P)-dependent epimerase/dehydratase family.</text>
</comment>
<keyword evidence="9" id="KW-0119">Carbohydrate metabolism</keyword>
<dbReference type="InterPro" id="IPR001509">
    <property type="entry name" value="Epimerase_deHydtase"/>
</dbReference>
<comment type="cofactor">
    <cofactor evidence="2">
        <name>NAD(+)</name>
        <dbReference type="ChEBI" id="CHEBI:57540"/>
    </cofactor>
</comment>
<dbReference type="GO" id="GO:0003978">
    <property type="term" value="F:UDP-glucose 4-epimerase activity"/>
    <property type="evidence" value="ECO:0007669"/>
    <property type="project" value="UniProtKB-EC"/>
</dbReference>
<comment type="catalytic activity">
    <reaction evidence="1">
        <text>UDP-alpha-D-glucose = UDP-alpha-D-galactose</text>
        <dbReference type="Rhea" id="RHEA:22168"/>
        <dbReference type="ChEBI" id="CHEBI:58885"/>
        <dbReference type="ChEBI" id="CHEBI:66914"/>
        <dbReference type="EC" id="5.1.3.2"/>
    </reaction>
</comment>
<evidence type="ECO:0000256" key="4">
    <source>
        <dbReference type="ARBA" id="ARBA00007637"/>
    </source>
</evidence>
<evidence type="ECO:0000313" key="13">
    <source>
        <dbReference type="EMBL" id="TSC65428.1"/>
    </source>
</evidence>
<dbReference type="AlphaFoldDB" id="A0A554JAN8"/>
<evidence type="ECO:0000256" key="10">
    <source>
        <dbReference type="ARBA" id="ARBA00031367"/>
    </source>
</evidence>
<comment type="caution">
    <text evidence="13">The sequence shown here is derived from an EMBL/GenBank/DDBJ whole genome shotgun (WGS) entry which is preliminary data.</text>
</comment>
<dbReference type="Proteomes" id="UP000319613">
    <property type="component" value="Unassembled WGS sequence"/>
</dbReference>
<evidence type="ECO:0000256" key="5">
    <source>
        <dbReference type="ARBA" id="ARBA00013189"/>
    </source>
</evidence>
<dbReference type="InterPro" id="IPR036291">
    <property type="entry name" value="NAD(P)-bd_dom_sf"/>
</dbReference>
<dbReference type="EMBL" id="VMFF01000046">
    <property type="protein sequence ID" value="TSC65428.1"/>
    <property type="molecule type" value="Genomic_DNA"/>
</dbReference>
<evidence type="ECO:0000256" key="1">
    <source>
        <dbReference type="ARBA" id="ARBA00000083"/>
    </source>
</evidence>
<organism evidence="13 14">
    <name type="scientific">Candidatus Doudnabacteria bacterium Gr01-1014_77</name>
    <dbReference type="NCBI Taxonomy" id="2017133"/>
    <lineage>
        <taxon>Bacteria</taxon>
        <taxon>Candidatus Doudnaibacteriota</taxon>
    </lineage>
</organism>
<gene>
    <name evidence="13" type="ORF">G01um101477_481</name>
</gene>
<dbReference type="SUPFAM" id="SSF51735">
    <property type="entry name" value="NAD(P)-binding Rossmann-fold domains"/>
    <property type="match status" value="1"/>
</dbReference>
<feature type="domain" description="NAD-dependent epimerase/dehydratase" evidence="12">
    <location>
        <begin position="3"/>
        <end position="250"/>
    </location>
</feature>
<accession>A0A554JAN8</accession>
<sequence length="323" mass="35171">MKILVTGGAGYIGSVLTAKLLDSGHEVIVLDSLVNGNFEAVDSRARFVSGDIADIGVLKSIFEENSGIDAVAHLAGFIEVSESVKDPEKYLNNNYEKPKVLISEMLSAGVKNIIFSSTAAVYGIPQTDLITEEHVTQPINAYGESKLKLEQYLDEQKVNGLNAVSLRFFNASGATANHGEMHNPETHLIPSLIKCIAEGKDAYVFGTDYGTKDGSALRDYVHVEDIADAHLLLLEKMKIGEKLESAYNIGSGTGFTVLEVVTTLEKVTGKKLSIKNAARREGDPAKLVASIERIKKLGWIPKRTNLEEIISTAWNWHSKNAVR</sequence>
<protein>
    <recommendedName>
        <fullName evidence="6">UDP-glucose 4-epimerase</fullName>
        <ecNumber evidence="5">5.1.3.2</ecNumber>
    </recommendedName>
    <alternativeName>
        <fullName evidence="11">Galactowaldenase</fullName>
    </alternativeName>
    <alternativeName>
        <fullName evidence="10">UDP-galactose 4-epimerase</fullName>
    </alternativeName>
</protein>
<dbReference type="Pfam" id="PF01370">
    <property type="entry name" value="Epimerase"/>
    <property type="match status" value="1"/>
</dbReference>
<evidence type="ECO:0000259" key="12">
    <source>
        <dbReference type="Pfam" id="PF01370"/>
    </source>
</evidence>
<evidence type="ECO:0000256" key="3">
    <source>
        <dbReference type="ARBA" id="ARBA00004947"/>
    </source>
</evidence>
<dbReference type="EC" id="5.1.3.2" evidence="5"/>
<dbReference type="Gene3D" id="3.40.50.720">
    <property type="entry name" value="NAD(P)-binding Rossmann-like Domain"/>
    <property type="match status" value="1"/>
</dbReference>
<evidence type="ECO:0000256" key="8">
    <source>
        <dbReference type="ARBA" id="ARBA00023235"/>
    </source>
</evidence>
<keyword evidence="7" id="KW-0520">NAD</keyword>
<dbReference type="GO" id="GO:0006012">
    <property type="term" value="P:galactose metabolic process"/>
    <property type="evidence" value="ECO:0007669"/>
    <property type="project" value="UniProtKB-UniPathway"/>
</dbReference>
<dbReference type="Gene3D" id="3.90.25.10">
    <property type="entry name" value="UDP-galactose 4-epimerase, domain 1"/>
    <property type="match status" value="1"/>
</dbReference>
<reference evidence="13 14" key="1">
    <citation type="submission" date="2017-07" db="EMBL/GenBank/DDBJ databases">
        <title>Mechanisms for carbon and nitrogen cycling indicate functional differentiation within the Candidate Phyla Radiation.</title>
        <authorList>
            <person name="Danczak R.E."/>
            <person name="Johnston M.D."/>
            <person name="Kenah C."/>
            <person name="Slattery M."/>
            <person name="Wrighton K.C."/>
            <person name="Wilkins M.J."/>
        </authorList>
    </citation>
    <scope>NUCLEOTIDE SEQUENCE [LARGE SCALE GENOMIC DNA]</scope>
    <source>
        <strain evidence="13">Gr01-1014_77</strain>
    </source>
</reference>